<dbReference type="InterPro" id="IPR025391">
    <property type="entry name" value="DUF4123"/>
</dbReference>
<dbReference type="EMBL" id="UOFO01000040">
    <property type="protein sequence ID" value="VAW84294.1"/>
    <property type="molecule type" value="Genomic_DNA"/>
</dbReference>
<evidence type="ECO:0000313" key="2">
    <source>
        <dbReference type="EMBL" id="VAW84294.1"/>
    </source>
</evidence>
<proteinExistence type="predicted"/>
<organism evidence="2">
    <name type="scientific">hydrothermal vent metagenome</name>
    <dbReference type="NCBI Taxonomy" id="652676"/>
    <lineage>
        <taxon>unclassified sequences</taxon>
        <taxon>metagenomes</taxon>
        <taxon>ecological metagenomes</taxon>
    </lineage>
</organism>
<protein>
    <recommendedName>
        <fullName evidence="1">DUF4123 domain-containing protein</fullName>
    </recommendedName>
</protein>
<feature type="domain" description="DUF4123" evidence="1">
    <location>
        <begin position="41"/>
        <end position="87"/>
    </location>
</feature>
<reference evidence="2" key="1">
    <citation type="submission" date="2018-06" db="EMBL/GenBank/DDBJ databases">
        <authorList>
            <person name="Zhirakovskaya E."/>
        </authorList>
    </citation>
    <scope>NUCLEOTIDE SEQUENCE</scope>
</reference>
<accession>A0A3B0ZS95</accession>
<sequence length="137" mass="15833">MIYFYAICKTNIRLKPMRILPGNCFSRGGGKLGCFFNHLYCQYIWQTVRHNCRKLNFVLWSSGQKMLFHYYDSRVLRTYLSTCTLETKDGDTQDKYAIICKHHLTSVLAMFDSLLFLVGVPIPVITNGSVSNSRCDL</sequence>
<evidence type="ECO:0000259" key="1">
    <source>
        <dbReference type="Pfam" id="PF13503"/>
    </source>
</evidence>
<name>A0A3B0ZS95_9ZZZZ</name>
<gene>
    <name evidence="2" type="ORF">MNBD_GAMMA16-878</name>
</gene>
<dbReference type="AlphaFoldDB" id="A0A3B0ZS95"/>
<dbReference type="Pfam" id="PF13503">
    <property type="entry name" value="DUF4123"/>
    <property type="match status" value="1"/>
</dbReference>